<evidence type="ECO:0000313" key="2">
    <source>
        <dbReference type="EMBL" id="CAG7734597.1"/>
    </source>
</evidence>
<evidence type="ECO:0000256" key="1">
    <source>
        <dbReference type="SAM" id="Phobius"/>
    </source>
</evidence>
<accession>A0A8J2PF14</accession>
<keyword evidence="1" id="KW-1133">Transmembrane helix</keyword>
<feature type="transmembrane region" description="Helical" evidence="1">
    <location>
        <begin position="48"/>
        <end position="67"/>
    </location>
</feature>
<dbReference type="Proteomes" id="UP000708208">
    <property type="component" value="Unassembled WGS sequence"/>
</dbReference>
<dbReference type="AlphaFoldDB" id="A0A8J2PF14"/>
<sequence length="73" mass="8274">MLAQDILMVRDENVDKATKREAAFLYNIIKLAPSIITFGKYVDLDKKLLVNVALQTLTLLILFSHVANQFHDA</sequence>
<keyword evidence="1" id="KW-0472">Membrane</keyword>
<gene>
    <name evidence="2" type="ORF">AFUS01_LOCUS22979</name>
</gene>
<reference evidence="2" key="1">
    <citation type="submission" date="2021-06" db="EMBL/GenBank/DDBJ databases">
        <authorList>
            <person name="Hodson N. C."/>
            <person name="Mongue J. A."/>
            <person name="Jaron S. K."/>
        </authorList>
    </citation>
    <scope>NUCLEOTIDE SEQUENCE</scope>
</reference>
<evidence type="ECO:0000313" key="3">
    <source>
        <dbReference type="Proteomes" id="UP000708208"/>
    </source>
</evidence>
<name>A0A8J2PF14_9HEXA</name>
<dbReference type="EMBL" id="CAJVCH010272527">
    <property type="protein sequence ID" value="CAG7734597.1"/>
    <property type="molecule type" value="Genomic_DNA"/>
</dbReference>
<keyword evidence="1" id="KW-0812">Transmembrane</keyword>
<keyword evidence="3" id="KW-1185">Reference proteome</keyword>
<organism evidence="2 3">
    <name type="scientific">Allacma fusca</name>
    <dbReference type="NCBI Taxonomy" id="39272"/>
    <lineage>
        <taxon>Eukaryota</taxon>
        <taxon>Metazoa</taxon>
        <taxon>Ecdysozoa</taxon>
        <taxon>Arthropoda</taxon>
        <taxon>Hexapoda</taxon>
        <taxon>Collembola</taxon>
        <taxon>Symphypleona</taxon>
        <taxon>Sminthuridae</taxon>
        <taxon>Allacma</taxon>
    </lineage>
</organism>
<proteinExistence type="predicted"/>
<protein>
    <submittedName>
        <fullName evidence="2">Uncharacterized protein</fullName>
    </submittedName>
</protein>
<comment type="caution">
    <text evidence="2">The sequence shown here is derived from an EMBL/GenBank/DDBJ whole genome shotgun (WGS) entry which is preliminary data.</text>
</comment>